<keyword evidence="4" id="KW-0808">Transferase</keyword>
<accession>A0A6L9MRW4</accession>
<dbReference type="RefSeq" id="WP_163110240.1">
    <property type="nucleotide sequence ID" value="NZ_JAAAWP010000002.1"/>
</dbReference>
<evidence type="ECO:0000313" key="4">
    <source>
        <dbReference type="EMBL" id="NDW20655.1"/>
    </source>
</evidence>
<dbReference type="SUPFAM" id="SSF53383">
    <property type="entry name" value="PLP-dependent transferases"/>
    <property type="match status" value="1"/>
</dbReference>
<proteinExistence type="inferred from homology"/>
<evidence type="ECO:0000256" key="3">
    <source>
        <dbReference type="RuleBase" id="RU004508"/>
    </source>
</evidence>
<dbReference type="PIRSF" id="PIRSF000390">
    <property type="entry name" value="PLP_StrS"/>
    <property type="match status" value="1"/>
</dbReference>
<dbReference type="InterPro" id="IPR015421">
    <property type="entry name" value="PyrdxlP-dep_Trfase_major"/>
</dbReference>
<dbReference type="EMBL" id="JAAAWP010000002">
    <property type="protein sequence ID" value="NDW20655.1"/>
    <property type="molecule type" value="Genomic_DNA"/>
</dbReference>
<dbReference type="GO" id="GO:0008483">
    <property type="term" value="F:transaminase activity"/>
    <property type="evidence" value="ECO:0007669"/>
    <property type="project" value="UniProtKB-KW"/>
</dbReference>
<evidence type="ECO:0000313" key="5">
    <source>
        <dbReference type="Proteomes" id="UP000478837"/>
    </source>
</evidence>
<dbReference type="PANTHER" id="PTHR30244:SF34">
    <property type="entry name" value="DTDP-4-AMINO-4,6-DIDEOXYGALACTOSE TRANSAMINASE"/>
    <property type="match status" value="1"/>
</dbReference>
<dbReference type="Gene3D" id="3.90.1150.10">
    <property type="entry name" value="Aspartate Aminotransferase, domain 1"/>
    <property type="match status" value="1"/>
</dbReference>
<organism evidence="4 5">
    <name type="scientific">Alteromonas hispanica</name>
    <dbReference type="NCBI Taxonomy" id="315421"/>
    <lineage>
        <taxon>Bacteria</taxon>
        <taxon>Pseudomonadati</taxon>
        <taxon>Pseudomonadota</taxon>
        <taxon>Gammaproteobacteria</taxon>
        <taxon>Alteromonadales</taxon>
        <taxon>Alteromonadaceae</taxon>
        <taxon>Alteromonas/Salinimonas group</taxon>
        <taxon>Alteromonas</taxon>
    </lineage>
</organism>
<dbReference type="InterPro" id="IPR015424">
    <property type="entry name" value="PyrdxlP-dep_Trfase"/>
</dbReference>
<evidence type="ECO:0000256" key="1">
    <source>
        <dbReference type="ARBA" id="ARBA00022898"/>
    </source>
</evidence>
<gene>
    <name evidence="4" type="ORF">GTW09_03855</name>
</gene>
<keyword evidence="1 3" id="KW-0663">Pyridoxal phosphate</keyword>
<sequence>MSYSLAAPTWGDEELAALQKVIDSGFFTMGPIVSEFEKQFADYHDKKHAIMVNSGSSANLLSVASLFFKQNNPLQRGDEVLVPALSWATTYHPLQQYGLKVRFVDIELDTLNIDPTLLRSAITEDTRMILGVSILGNPAALDVMREIADENNLYFMEDNCESMDAEINGKKAGTFGDLNTFSFFFSHHISTMEGGMILTDDDELGEICRCLRAHGWTRDLPEDSKLFNKKENDLFEAYRFILPGYNVRPTELNAAAGIEQLQKLPEFTKARRKNLATFTSLFADDERFIIQRENGASSSFCFTIILNPEMKLDRSAIFNALKDAGIGFRIITGGNFLRHDVIKYYDYSEASPIINANIAHDYGFFVGNHPFDLTEDIKKLYMVLDKAAKETR</sequence>
<protein>
    <submittedName>
        <fullName evidence="4">Aminotransferase class I/II-fold pyridoxal phosphate-dependent enzyme</fullName>
    </submittedName>
</protein>
<reference evidence="4 5" key="1">
    <citation type="submission" date="2020-01" db="EMBL/GenBank/DDBJ databases">
        <title>Genomes of bacteria type strains.</title>
        <authorList>
            <person name="Chen J."/>
            <person name="Zhu S."/>
            <person name="Yang J."/>
        </authorList>
    </citation>
    <scope>NUCLEOTIDE SEQUENCE [LARGE SCALE GENOMIC DNA]</scope>
    <source>
        <strain evidence="4 5">LMG 22958</strain>
    </source>
</reference>
<name>A0A6L9MRW4_9ALTE</name>
<dbReference type="InterPro" id="IPR015422">
    <property type="entry name" value="PyrdxlP-dep_Trfase_small"/>
</dbReference>
<dbReference type="AlphaFoldDB" id="A0A6L9MRW4"/>
<keyword evidence="5" id="KW-1185">Reference proteome</keyword>
<comment type="similarity">
    <text evidence="2 3">Belongs to the DegT/DnrJ/EryC1 family.</text>
</comment>
<dbReference type="GO" id="GO:0030170">
    <property type="term" value="F:pyridoxal phosphate binding"/>
    <property type="evidence" value="ECO:0007669"/>
    <property type="project" value="TreeGrafter"/>
</dbReference>
<dbReference type="Pfam" id="PF01041">
    <property type="entry name" value="DegT_DnrJ_EryC1"/>
    <property type="match status" value="1"/>
</dbReference>
<dbReference type="Proteomes" id="UP000478837">
    <property type="component" value="Unassembled WGS sequence"/>
</dbReference>
<dbReference type="GO" id="GO:0000271">
    <property type="term" value="P:polysaccharide biosynthetic process"/>
    <property type="evidence" value="ECO:0007669"/>
    <property type="project" value="TreeGrafter"/>
</dbReference>
<dbReference type="PANTHER" id="PTHR30244">
    <property type="entry name" value="TRANSAMINASE"/>
    <property type="match status" value="1"/>
</dbReference>
<dbReference type="CDD" id="cd00616">
    <property type="entry name" value="AHBA_syn"/>
    <property type="match status" value="1"/>
</dbReference>
<evidence type="ECO:0000256" key="2">
    <source>
        <dbReference type="ARBA" id="ARBA00037999"/>
    </source>
</evidence>
<keyword evidence="4" id="KW-0032">Aminotransferase</keyword>
<dbReference type="Gene3D" id="3.40.640.10">
    <property type="entry name" value="Type I PLP-dependent aspartate aminotransferase-like (Major domain)"/>
    <property type="match status" value="1"/>
</dbReference>
<dbReference type="InterPro" id="IPR000653">
    <property type="entry name" value="DegT/StrS_aminotransferase"/>
</dbReference>
<comment type="caution">
    <text evidence="4">The sequence shown here is derived from an EMBL/GenBank/DDBJ whole genome shotgun (WGS) entry which is preliminary data.</text>
</comment>